<dbReference type="PANTHER" id="PTHR30521:SF4">
    <property type="entry name" value="DEFERROCHELATASE"/>
    <property type="match status" value="1"/>
</dbReference>
<dbReference type="AlphaFoldDB" id="A0A846Y6Y4"/>
<evidence type="ECO:0000259" key="9">
    <source>
        <dbReference type="Pfam" id="PF04261"/>
    </source>
</evidence>
<comment type="caution">
    <text evidence="11">The sequence shown here is derived from an EMBL/GenBank/DDBJ whole genome shotgun (WGS) entry which is preliminary data.</text>
</comment>
<dbReference type="Proteomes" id="UP000565711">
    <property type="component" value="Unassembled WGS sequence"/>
</dbReference>
<evidence type="ECO:0000256" key="7">
    <source>
        <dbReference type="ARBA" id="ARBA00023004"/>
    </source>
</evidence>
<keyword evidence="12" id="KW-1185">Reference proteome</keyword>
<evidence type="ECO:0000256" key="4">
    <source>
        <dbReference type="ARBA" id="ARBA00022723"/>
    </source>
</evidence>
<organism evidence="11 12">
    <name type="scientific">Nocardia vermiculata</name>
    <dbReference type="NCBI Taxonomy" id="257274"/>
    <lineage>
        <taxon>Bacteria</taxon>
        <taxon>Bacillati</taxon>
        <taxon>Actinomycetota</taxon>
        <taxon>Actinomycetes</taxon>
        <taxon>Mycobacteriales</taxon>
        <taxon>Nocardiaceae</taxon>
        <taxon>Nocardia</taxon>
    </lineage>
</organism>
<comment type="similarity">
    <text evidence="8">Belongs to the DyP-type peroxidase family.</text>
</comment>
<keyword evidence="2 11" id="KW-0575">Peroxidase</keyword>
<evidence type="ECO:0000256" key="8">
    <source>
        <dbReference type="ARBA" id="ARBA00025737"/>
    </source>
</evidence>
<dbReference type="NCBIfam" id="TIGR01413">
    <property type="entry name" value="Dyp_perox_fam"/>
    <property type="match status" value="1"/>
</dbReference>
<keyword evidence="4" id="KW-0479">Metal-binding</keyword>
<keyword evidence="6" id="KW-0560">Oxidoreductase</keyword>
<dbReference type="SUPFAM" id="SSF54909">
    <property type="entry name" value="Dimeric alpha+beta barrel"/>
    <property type="match status" value="1"/>
</dbReference>
<evidence type="ECO:0000313" key="12">
    <source>
        <dbReference type="Proteomes" id="UP000565711"/>
    </source>
</evidence>
<evidence type="ECO:0000259" key="10">
    <source>
        <dbReference type="Pfam" id="PF20628"/>
    </source>
</evidence>
<dbReference type="GO" id="GO:0005829">
    <property type="term" value="C:cytosol"/>
    <property type="evidence" value="ECO:0007669"/>
    <property type="project" value="TreeGrafter"/>
</dbReference>
<dbReference type="PANTHER" id="PTHR30521">
    <property type="entry name" value="DEFERROCHELATASE/PEROXIDASE"/>
    <property type="match status" value="1"/>
</dbReference>
<sequence length="405" mass="43281">MAERVRRGSISRRRLLGSGAVAVGAAGVAGVGATVYSAGDTEPHTGAETVPWDGPHQAGIATAPPQAHAVFVGLDLLPQVGRAEFTGIMKVWSADIARLTDGRPALADTEPELAGSPSRLSVTIGYGPNVFRAIGRPEAAPRWLKPLPAFGIDRLEPAWTGADLALQVCADDPVTVAHAVRVLLKNVRSLVSVRWTQHGFRRSRGTEKPGTTMRNLMGQVDGTKNPAPGTADFDTLVWDDGAEQSWMAGGTSMVLRRIKIELDTWDELDRPGREITIGRNLATGAPLTGTRETDEPDFAATDRNGIPVIAPSAHIARAHHTHDGERIFRRVYNYDDPPTAGQVSNSGLLFVSFQRDIDQQFLPIQQRLDTFDALNEWTTPVGSAVFAVPPGVGSGGYIGAGLLES</sequence>
<evidence type="ECO:0000256" key="3">
    <source>
        <dbReference type="ARBA" id="ARBA00022617"/>
    </source>
</evidence>
<dbReference type="EMBL" id="JAAXOP010000019">
    <property type="protein sequence ID" value="NKY53574.1"/>
    <property type="molecule type" value="Genomic_DNA"/>
</dbReference>
<feature type="domain" description="Dyp-type peroxidase C-terminal" evidence="10">
    <location>
        <begin position="213"/>
        <end position="392"/>
    </location>
</feature>
<dbReference type="GO" id="GO:0004601">
    <property type="term" value="F:peroxidase activity"/>
    <property type="evidence" value="ECO:0007669"/>
    <property type="project" value="UniProtKB-KW"/>
</dbReference>
<evidence type="ECO:0000256" key="1">
    <source>
        <dbReference type="ARBA" id="ARBA00001970"/>
    </source>
</evidence>
<name>A0A846Y6Y4_9NOCA</name>
<dbReference type="PROSITE" id="PS51318">
    <property type="entry name" value="TAT"/>
    <property type="match status" value="1"/>
</dbReference>
<evidence type="ECO:0000256" key="6">
    <source>
        <dbReference type="ARBA" id="ARBA00023002"/>
    </source>
</evidence>
<evidence type="ECO:0000256" key="5">
    <source>
        <dbReference type="ARBA" id="ARBA00022729"/>
    </source>
</evidence>
<feature type="domain" description="Dyp-type peroxidase N-terminal" evidence="9">
    <location>
        <begin position="57"/>
        <end position="201"/>
    </location>
</feature>
<dbReference type="PROSITE" id="PS51404">
    <property type="entry name" value="DYP_PEROXIDASE"/>
    <property type="match status" value="1"/>
</dbReference>
<dbReference type="Pfam" id="PF20628">
    <property type="entry name" value="Dyp_perox_C"/>
    <property type="match status" value="1"/>
</dbReference>
<dbReference type="GO" id="GO:0020037">
    <property type="term" value="F:heme binding"/>
    <property type="evidence" value="ECO:0007669"/>
    <property type="project" value="InterPro"/>
</dbReference>
<dbReference type="InterPro" id="IPR048327">
    <property type="entry name" value="Dyp_perox_N"/>
</dbReference>
<protein>
    <submittedName>
        <fullName evidence="11">Dyp-type peroxidase</fullName>
    </submittedName>
</protein>
<accession>A0A846Y6Y4</accession>
<dbReference type="InterPro" id="IPR006311">
    <property type="entry name" value="TAT_signal"/>
</dbReference>
<dbReference type="InterPro" id="IPR011008">
    <property type="entry name" value="Dimeric_a/b-barrel"/>
</dbReference>
<dbReference type="Pfam" id="PF04261">
    <property type="entry name" value="Dyp_perox_N"/>
    <property type="match status" value="1"/>
</dbReference>
<dbReference type="InterPro" id="IPR006314">
    <property type="entry name" value="Dyp_peroxidase"/>
</dbReference>
<dbReference type="RefSeq" id="WP_067877191.1">
    <property type="nucleotide sequence ID" value="NZ_JAAXOP010000019.1"/>
</dbReference>
<comment type="cofactor">
    <cofactor evidence="1">
        <name>heme b</name>
        <dbReference type="ChEBI" id="CHEBI:60344"/>
    </cofactor>
</comment>
<keyword evidence="5" id="KW-0732">Signal</keyword>
<keyword evidence="7" id="KW-0408">Iron</keyword>
<reference evidence="11 12" key="1">
    <citation type="submission" date="2020-04" db="EMBL/GenBank/DDBJ databases">
        <title>MicrobeNet Type strains.</title>
        <authorList>
            <person name="Nicholson A.C."/>
        </authorList>
    </citation>
    <scope>NUCLEOTIDE SEQUENCE [LARGE SCALE GENOMIC DNA]</scope>
    <source>
        <strain evidence="11 12">JCM 12354</strain>
    </source>
</reference>
<proteinExistence type="inferred from homology"/>
<gene>
    <name evidence="11" type="ORF">HGA08_25590</name>
</gene>
<dbReference type="InterPro" id="IPR048328">
    <property type="entry name" value="Dyp_perox_C"/>
</dbReference>
<dbReference type="GO" id="GO:0046872">
    <property type="term" value="F:metal ion binding"/>
    <property type="evidence" value="ECO:0007669"/>
    <property type="project" value="UniProtKB-KW"/>
</dbReference>
<evidence type="ECO:0000256" key="2">
    <source>
        <dbReference type="ARBA" id="ARBA00022559"/>
    </source>
</evidence>
<keyword evidence="3" id="KW-0349">Heme</keyword>
<evidence type="ECO:0000313" key="11">
    <source>
        <dbReference type="EMBL" id="NKY53574.1"/>
    </source>
</evidence>